<organism evidence="2 3">
    <name type="scientific">Actinoalloteichus fjordicus</name>
    <dbReference type="NCBI Taxonomy" id="1612552"/>
    <lineage>
        <taxon>Bacteria</taxon>
        <taxon>Bacillati</taxon>
        <taxon>Actinomycetota</taxon>
        <taxon>Actinomycetes</taxon>
        <taxon>Pseudonocardiales</taxon>
        <taxon>Pseudonocardiaceae</taxon>
        <taxon>Actinoalloteichus</taxon>
    </lineage>
</organism>
<dbReference type="KEGG" id="acad:UA74_02395"/>
<proteinExistence type="predicted"/>
<feature type="transmembrane region" description="Helical" evidence="1">
    <location>
        <begin position="130"/>
        <end position="152"/>
    </location>
</feature>
<feature type="transmembrane region" description="Helical" evidence="1">
    <location>
        <begin position="254"/>
        <end position="275"/>
    </location>
</feature>
<dbReference type="RefSeq" id="WP_075738481.1">
    <property type="nucleotide sequence ID" value="NZ_CP016076.1"/>
</dbReference>
<dbReference type="PANTHER" id="PTHR31272">
    <property type="entry name" value="CYTOCHROME C-TYPE BIOGENESIS PROTEIN HI_1454-RELATED"/>
    <property type="match status" value="1"/>
</dbReference>
<feature type="transmembrane region" description="Helical" evidence="1">
    <location>
        <begin position="209"/>
        <end position="233"/>
    </location>
</feature>
<keyword evidence="1" id="KW-0812">Transmembrane</keyword>
<dbReference type="InterPro" id="IPR051790">
    <property type="entry name" value="Cytochrome_c-biogenesis_DsbD"/>
</dbReference>
<feature type="transmembrane region" description="Helical" evidence="1">
    <location>
        <begin position="12"/>
        <end position="36"/>
    </location>
</feature>
<keyword evidence="3" id="KW-1185">Reference proteome</keyword>
<feature type="transmembrane region" description="Helical" evidence="1">
    <location>
        <begin position="95"/>
        <end position="118"/>
    </location>
</feature>
<keyword evidence="1" id="KW-0472">Membrane</keyword>
<accession>A0AAC9L848</accession>
<name>A0AAC9L848_9PSEU</name>
<feature type="transmembrane region" description="Helical" evidence="1">
    <location>
        <begin position="172"/>
        <end position="197"/>
    </location>
</feature>
<protein>
    <submittedName>
        <fullName evidence="2">Cytochrome c biogenesis protein</fullName>
    </submittedName>
</protein>
<evidence type="ECO:0000256" key="1">
    <source>
        <dbReference type="SAM" id="Phobius"/>
    </source>
</evidence>
<reference evidence="3" key="1">
    <citation type="submission" date="2016-06" db="EMBL/GenBank/DDBJ databases">
        <title>Complete genome sequence of Actinoalloteichus fjordicus DSM 46855 (=ADI127-17), type strain of the new species Actinoalloteichus fjordicus.</title>
        <authorList>
            <person name="Ruckert C."/>
            <person name="Nouioui I."/>
            <person name="Willmese J."/>
            <person name="van Wezel G."/>
            <person name="Klenk H.-P."/>
            <person name="Kalinowski J."/>
            <person name="Zotchev S.B."/>
        </authorList>
    </citation>
    <scope>NUCLEOTIDE SEQUENCE [LARGE SCALE GENOMIC DNA]</scope>
    <source>
        <strain evidence="3">ADI127-7</strain>
    </source>
</reference>
<dbReference type="EMBL" id="CP016076">
    <property type="protein sequence ID" value="APU12566.1"/>
    <property type="molecule type" value="Genomic_DNA"/>
</dbReference>
<keyword evidence="1" id="KW-1133">Transmembrane helix</keyword>
<evidence type="ECO:0000313" key="2">
    <source>
        <dbReference type="EMBL" id="APU12566.1"/>
    </source>
</evidence>
<gene>
    <name evidence="2" type="ORF">UA74_02395</name>
</gene>
<dbReference type="PANTHER" id="PTHR31272:SF4">
    <property type="entry name" value="CYTOCHROME C-TYPE BIOGENESIS PROTEIN HI_1454-RELATED"/>
    <property type="match status" value="1"/>
</dbReference>
<evidence type="ECO:0000313" key="3">
    <source>
        <dbReference type="Proteomes" id="UP000185511"/>
    </source>
</evidence>
<dbReference type="AlphaFoldDB" id="A0AAC9L848"/>
<dbReference type="Proteomes" id="UP000185511">
    <property type="component" value="Chromosome"/>
</dbReference>
<sequence>MDPSEFVISGPLLLATGVAVLAGLVSFASPCVIPLVPGYLAYLAGLVGAEAPQTRPVPAGGIAARDEQAAESTSSGAAVPDSVAAAEHRSGRLRVAGAAGLFVLGFTAVFLASTVFLLGLTDLIFANQPLLQRIGGVVTIAMGLVFLGFVPALQRDVRVHRRFGTGVWGAPLLGGVFGLGWTPCLSPTLGGVIAVAATTDADGGMMTRGIVLVIAYCLGLGLPFVLLALGAGWAVRTGDWLRRNSRRIQIGGGVLLLIVGIMLVTGLWGVLISLIQGPIGSFELPL</sequence>